<comment type="caution">
    <text evidence="2">The sequence shown here is derived from an EMBL/GenBank/DDBJ whole genome shotgun (WGS) entry which is preliminary data.</text>
</comment>
<evidence type="ECO:0000313" key="3">
    <source>
        <dbReference type="Proteomes" id="UP001157017"/>
    </source>
</evidence>
<dbReference type="Proteomes" id="UP001157017">
    <property type="component" value="Unassembled WGS sequence"/>
</dbReference>
<gene>
    <name evidence="2" type="ORF">GCM10025868_44740</name>
</gene>
<evidence type="ECO:0000313" key="2">
    <source>
        <dbReference type="EMBL" id="GMA89224.1"/>
    </source>
</evidence>
<dbReference type="EMBL" id="BSUZ01000001">
    <property type="protein sequence ID" value="GMA89224.1"/>
    <property type="molecule type" value="Genomic_DNA"/>
</dbReference>
<evidence type="ECO:0008006" key="4">
    <source>
        <dbReference type="Google" id="ProtNLM"/>
    </source>
</evidence>
<keyword evidence="1" id="KW-0812">Transmembrane</keyword>
<proteinExistence type="predicted"/>
<sequence length="137" mass="14814">MGRSLRQAASQVGNLPLVGDDVRGPLDQAGVQAGTLSRAGTDLVTAVQHLATLLQVVVIGGAILLLLLTWLPVRVRFVRSTRTAQRFVDAEPDLDLFALRAMAHQPMHRLARISDDPAGAWRRGDRTVIHQPGDARA</sequence>
<protein>
    <recommendedName>
        <fullName evidence="4">HAMP domain-containing protein</fullName>
    </recommendedName>
</protein>
<reference evidence="3" key="1">
    <citation type="journal article" date="2019" name="Int. J. Syst. Evol. Microbiol.">
        <title>The Global Catalogue of Microorganisms (GCM) 10K type strain sequencing project: providing services to taxonomists for standard genome sequencing and annotation.</title>
        <authorList>
            <consortium name="The Broad Institute Genomics Platform"/>
            <consortium name="The Broad Institute Genome Sequencing Center for Infectious Disease"/>
            <person name="Wu L."/>
            <person name="Ma J."/>
        </authorList>
    </citation>
    <scope>NUCLEOTIDE SEQUENCE [LARGE SCALE GENOMIC DNA]</scope>
    <source>
        <strain evidence="3">NBRC 108730</strain>
    </source>
</reference>
<keyword evidence="3" id="KW-1185">Reference proteome</keyword>
<feature type="transmembrane region" description="Helical" evidence="1">
    <location>
        <begin position="53"/>
        <end position="73"/>
    </location>
</feature>
<accession>A0ABQ6JQ06</accession>
<evidence type="ECO:0000256" key="1">
    <source>
        <dbReference type="SAM" id="Phobius"/>
    </source>
</evidence>
<organism evidence="2 3">
    <name type="scientific">Angustibacter aerolatus</name>
    <dbReference type="NCBI Taxonomy" id="1162965"/>
    <lineage>
        <taxon>Bacteria</taxon>
        <taxon>Bacillati</taxon>
        <taxon>Actinomycetota</taxon>
        <taxon>Actinomycetes</taxon>
        <taxon>Kineosporiales</taxon>
        <taxon>Kineosporiaceae</taxon>
    </lineage>
</organism>
<keyword evidence="1" id="KW-1133">Transmembrane helix</keyword>
<keyword evidence="1" id="KW-0472">Membrane</keyword>
<name>A0ABQ6JQ06_9ACTN</name>